<feature type="transmembrane region" description="Helical" evidence="9">
    <location>
        <begin position="94"/>
        <end position="112"/>
    </location>
</feature>
<feature type="transmembrane region" description="Helical" evidence="9">
    <location>
        <begin position="12"/>
        <end position="33"/>
    </location>
</feature>
<evidence type="ECO:0000256" key="2">
    <source>
        <dbReference type="ARBA" id="ARBA00004863"/>
    </source>
</evidence>
<reference evidence="10" key="1">
    <citation type="submission" date="2021-03" db="EMBL/GenBank/DDBJ databases">
        <title>novel species isolated from a fishpond in China.</title>
        <authorList>
            <person name="Lu H."/>
            <person name="Cai Z."/>
        </authorList>
    </citation>
    <scope>NUCLEOTIDE SEQUENCE</scope>
    <source>
        <strain evidence="10">JCM 30855</strain>
    </source>
</reference>
<dbReference type="CDD" id="cd13962">
    <property type="entry name" value="PT_UbiA_UBIAD1"/>
    <property type="match status" value="1"/>
</dbReference>
<evidence type="ECO:0000313" key="10">
    <source>
        <dbReference type="EMBL" id="MBN7824459.1"/>
    </source>
</evidence>
<keyword evidence="11" id="KW-1185">Reference proteome</keyword>
<proteinExistence type="predicted"/>
<keyword evidence="8 9" id="KW-0472">Membrane</keyword>
<keyword evidence="7 9" id="KW-1133">Transmembrane helix</keyword>
<dbReference type="RefSeq" id="WP_206572572.1">
    <property type="nucleotide sequence ID" value="NZ_JAFKCV010000002.1"/>
</dbReference>
<keyword evidence="3" id="KW-0474">Menaquinone biosynthesis</keyword>
<dbReference type="InterPro" id="IPR026046">
    <property type="entry name" value="UBIAD1"/>
</dbReference>
<evidence type="ECO:0000256" key="6">
    <source>
        <dbReference type="ARBA" id="ARBA00022692"/>
    </source>
</evidence>
<dbReference type="Pfam" id="PF01040">
    <property type="entry name" value="UbiA"/>
    <property type="match status" value="1"/>
</dbReference>
<dbReference type="GO" id="GO:0004659">
    <property type="term" value="F:prenyltransferase activity"/>
    <property type="evidence" value="ECO:0007669"/>
    <property type="project" value="InterPro"/>
</dbReference>
<comment type="pathway">
    <text evidence="2">Quinol/quinone metabolism; menaquinone biosynthesis.</text>
</comment>
<feature type="transmembrane region" description="Helical" evidence="9">
    <location>
        <begin position="212"/>
        <end position="237"/>
    </location>
</feature>
<dbReference type="EMBL" id="JAFKCV010000002">
    <property type="protein sequence ID" value="MBN7824459.1"/>
    <property type="molecule type" value="Genomic_DNA"/>
</dbReference>
<dbReference type="GO" id="GO:0016020">
    <property type="term" value="C:membrane"/>
    <property type="evidence" value="ECO:0007669"/>
    <property type="project" value="UniProtKB-SubCell"/>
</dbReference>
<dbReference type="InterPro" id="IPR044878">
    <property type="entry name" value="UbiA_sf"/>
</dbReference>
<keyword evidence="5" id="KW-0808">Transferase</keyword>
<dbReference type="Proteomes" id="UP000664654">
    <property type="component" value="Unassembled WGS sequence"/>
</dbReference>
<organism evidence="10 11">
    <name type="scientific">Bowmanella dokdonensis</name>
    <dbReference type="NCBI Taxonomy" id="751969"/>
    <lineage>
        <taxon>Bacteria</taxon>
        <taxon>Pseudomonadati</taxon>
        <taxon>Pseudomonadota</taxon>
        <taxon>Gammaproteobacteria</taxon>
        <taxon>Alteromonadales</taxon>
        <taxon>Alteromonadaceae</taxon>
        <taxon>Bowmanella</taxon>
    </lineage>
</organism>
<gene>
    <name evidence="10" type="ORF">J0A66_04385</name>
</gene>
<dbReference type="PANTHER" id="PTHR13929">
    <property type="entry name" value="1,4-DIHYDROXY-2-NAPHTHOATE OCTAPRENYLTRANSFERASE"/>
    <property type="match status" value="1"/>
</dbReference>
<evidence type="ECO:0000256" key="3">
    <source>
        <dbReference type="ARBA" id="ARBA00022428"/>
    </source>
</evidence>
<evidence type="ECO:0000256" key="5">
    <source>
        <dbReference type="ARBA" id="ARBA00022679"/>
    </source>
</evidence>
<evidence type="ECO:0000256" key="8">
    <source>
        <dbReference type="ARBA" id="ARBA00023136"/>
    </source>
</evidence>
<sequence length="295" mass="31789">MSLKVLWKASRPPFLILTPIIVMLGIALASYQGYPISHWRVWLVICGALAAHIAVNSLNEYQDFCSGLDLQTSRTPFSGGSGALPDNPHMAHNVLMLSMFSVLLCVAIGIYLSLQTNWLLLPVGFVGLMVVVTYTKWLNQRPWACLFSPGASFGLLMMTGSYLVFSKGITGQVLAIGLIPFFLINNLLLLNQLPDIEADRQAGRRTLPIDKGVKFAVTIYFLFNVMACGVLMLLVMAGWLPGLSLIALLGFIPAGIATTVGAKWGGQIGEHPAYLAANVLAALLVPALLAGSLLY</sequence>
<feature type="transmembrane region" description="Helical" evidence="9">
    <location>
        <begin position="39"/>
        <end position="58"/>
    </location>
</feature>
<dbReference type="AlphaFoldDB" id="A0A939IPY0"/>
<feature type="transmembrane region" description="Helical" evidence="9">
    <location>
        <begin position="118"/>
        <end position="137"/>
    </location>
</feature>
<feature type="transmembrane region" description="Helical" evidence="9">
    <location>
        <begin position="171"/>
        <end position="191"/>
    </location>
</feature>
<protein>
    <submittedName>
        <fullName evidence="10">Prenyltransferase</fullName>
    </submittedName>
</protein>
<feature type="transmembrane region" description="Helical" evidence="9">
    <location>
        <begin position="243"/>
        <end position="262"/>
    </location>
</feature>
<dbReference type="Gene3D" id="1.10.357.140">
    <property type="entry name" value="UbiA prenyltransferase"/>
    <property type="match status" value="1"/>
</dbReference>
<accession>A0A939IPY0</accession>
<dbReference type="GO" id="GO:0042371">
    <property type="term" value="P:vitamin K biosynthetic process"/>
    <property type="evidence" value="ECO:0007669"/>
    <property type="project" value="TreeGrafter"/>
</dbReference>
<dbReference type="InterPro" id="IPR000537">
    <property type="entry name" value="UbiA_prenyltransferase"/>
</dbReference>
<feature type="transmembrane region" description="Helical" evidence="9">
    <location>
        <begin position="144"/>
        <end position="165"/>
    </location>
</feature>
<comment type="caution">
    <text evidence="10">The sequence shown here is derived from an EMBL/GenBank/DDBJ whole genome shotgun (WGS) entry which is preliminary data.</text>
</comment>
<keyword evidence="6 9" id="KW-0812">Transmembrane</keyword>
<dbReference type="GO" id="GO:0009234">
    <property type="term" value="P:menaquinone biosynthetic process"/>
    <property type="evidence" value="ECO:0007669"/>
    <property type="project" value="UniProtKB-KW"/>
</dbReference>
<feature type="transmembrane region" description="Helical" evidence="9">
    <location>
        <begin position="274"/>
        <end position="294"/>
    </location>
</feature>
<dbReference type="PIRSF" id="PIRSF005355">
    <property type="entry name" value="UBIAD1"/>
    <property type="match status" value="1"/>
</dbReference>
<keyword evidence="4" id="KW-1003">Cell membrane</keyword>
<dbReference type="PANTHER" id="PTHR13929:SF0">
    <property type="entry name" value="UBIA PRENYLTRANSFERASE DOMAIN-CONTAINING PROTEIN 1"/>
    <property type="match status" value="1"/>
</dbReference>
<evidence type="ECO:0000313" key="11">
    <source>
        <dbReference type="Proteomes" id="UP000664654"/>
    </source>
</evidence>
<comment type="subcellular location">
    <subcellularLocation>
        <location evidence="1">Membrane</location>
        <topology evidence="1">Multi-pass membrane protein</topology>
    </subcellularLocation>
</comment>
<evidence type="ECO:0000256" key="9">
    <source>
        <dbReference type="SAM" id="Phobius"/>
    </source>
</evidence>
<name>A0A939IPY0_9ALTE</name>
<evidence type="ECO:0000256" key="7">
    <source>
        <dbReference type="ARBA" id="ARBA00022989"/>
    </source>
</evidence>
<evidence type="ECO:0000256" key="4">
    <source>
        <dbReference type="ARBA" id="ARBA00022475"/>
    </source>
</evidence>
<evidence type="ECO:0000256" key="1">
    <source>
        <dbReference type="ARBA" id="ARBA00004141"/>
    </source>
</evidence>